<evidence type="ECO:0000259" key="4">
    <source>
        <dbReference type="PROSITE" id="PS50059"/>
    </source>
</evidence>
<organism evidence="5 6">
    <name type="scientific">Trifolium subterraneum</name>
    <name type="common">Subterranean clover</name>
    <dbReference type="NCBI Taxonomy" id="3900"/>
    <lineage>
        <taxon>Eukaryota</taxon>
        <taxon>Viridiplantae</taxon>
        <taxon>Streptophyta</taxon>
        <taxon>Embryophyta</taxon>
        <taxon>Tracheophyta</taxon>
        <taxon>Spermatophyta</taxon>
        <taxon>Magnoliopsida</taxon>
        <taxon>eudicotyledons</taxon>
        <taxon>Gunneridae</taxon>
        <taxon>Pentapetalae</taxon>
        <taxon>rosids</taxon>
        <taxon>fabids</taxon>
        <taxon>Fabales</taxon>
        <taxon>Fabaceae</taxon>
        <taxon>Papilionoideae</taxon>
        <taxon>50 kb inversion clade</taxon>
        <taxon>NPAAA clade</taxon>
        <taxon>Hologalegina</taxon>
        <taxon>IRL clade</taxon>
        <taxon>Trifolieae</taxon>
        <taxon>Trifolium</taxon>
    </lineage>
</organism>
<dbReference type="InterPro" id="IPR050754">
    <property type="entry name" value="FKBP4/5/8-like"/>
</dbReference>
<dbReference type="PANTHER" id="PTHR46512">
    <property type="entry name" value="PEPTIDYLPROLYL ISOMERASE"/>
    <property type="match status" value="1"/>
</dbReference>
<accession>A0A2Z6LQ76</accession>
<keyword evidence="6" id="KW-1185">Reference proteome</keyword>
<feature type="domain" description="PPIase FKBP-type" evidence="4">
    <location>
        <begin position="118"/>
        <end position="207"/>
    </location>
</feature>
<keyword evidence="1" id="KW-0677">Repeat</keyword>
<dbReference type="SUPFAM" id="SSF54534">
    <property type="entry name" value="FKBP-like"/>
    <property type="match status" value="1"/>
</dbReference>
<dbReference type="EC" id="5.2.1.8" evidence="3"/>
<evidence type="ECO:0000256" key="2">
    <source>
        <dbReference type="ARBA" id="ARBA00022803"/>
    </source>
</evidence>
<dbReference type="OrthoDB" id="1902587at2759"/>
<proteinExistence type="predicted"/>
<dbReference type="PROSITE" id="PS50059">
    <property type="entry name" value="FKBP_PPIASE"/>
    <property type="match status" value="1"/>
</dbReference>
<keyword evidence="3" id="KW-0413">Isomerase</keyword>
<evidence type="ECO:0000256" key="1">
    <source>
        <dbReference type="ARBA" id="ARBA00022737"/>
    </source>
</evidence>
<protein>
    <recommendedName>
        <fullName evidence="3">peptidylprolyl isomerase</fullName>
        <ecNumber evidence="3">5.2.1.8</ecNumber>
    </recommendedName>
</protein>
<dbReference type="Proteomes" id="UP000242715">
    <property type="component" value="Unassembled WGS sequence"/>
</dbReference>
<dbReference type="PANTHER" id="PTHR46512:SF11">
    <property type="entry name" value="PEPTIDYLPROLYL ISOMERASE"/>
    <property type="match status" value="1"/>
</dbReference>
<dbReference type="InterPro" id="IPR046357">
    <property type="entry name" value="PPIase_dom_sf"/>
</dbReference>
<dbReference type="InterPro" id="IPR001179">
    <property type="entry name" value="PPIase_FKBP_dom"/>
</dbReference>
<keyword evidence="2" id="KW-0802">TPR repeat</keyword>
<evidence type="ECO:0000313" key="5">
    <source>
        <dbReference type="EMBL" id="GAU20974.1"/>
    </source>
</evidence>
<dbReference type="EMBL" id="DF973223">
    <property type="protein sequence ID" value="GAU20974.1"/>
    <property type="molecule type" value="Genomic_DNA"/>
</dbReference>
<keyword evidence="3" id="KW-0697">Rotamase</keyword>
<dbReference type="Pfam" id="PF00254">
    <property type="entry name" value="FKBP_C"/>
    <property type="match status" value="1"/>
</dbReference>
<evidence type="ECO:0000313" key="6">
    <source>
        <dbReference type="Proteomes" id="UP000242715"/>
    </source>
</evidence>
<name>A0A2Z6LQ76_TRISU</name>
<dbReference type="AlphaFoldDB" id="A0A2Z6LQ76"/>
<reference evidence="6" key="1">
    <citation type="journal article" date="2017" name="Front. Plant Sci.">
        <title>Climate Clever Clovers: New Paradigm to Reduce the Environmental Footprint of Ruminants by Breeding Low Methanogenic Forages Utilizing Haplotype Variation.</title>
        <authorList>
            <person name="Kaur P."/>
            <person name="Appels R."/>
            <person name="Bayer P.E."/>
            <person name="Keeble-Gagnere G."/>
            <person name="Wang J."/>
            <person name="Hirakawa H."/>
            <person name="Shirasawa K."/>
            <person name="Vercoe P."/>
            <person name="Stefanova K."/>
            <person name="Durmic Z."/>
            <person name="Nichols P."/>
            <person name="Revell C."/>
            <person name="Isobe S.N."/>
            <person name="Edwards D."/>
            <person name="Erskine W."/>
        </authorList>
    </citation>
    <scope>NUCLEOTIDE SEQUENCE [LARGE SCALE GENOMIC DNA]</scope>
    <source>
        <strain evidence="6">cv. Daliak</strain>
    </source>
</reference>
<gene>
    <name evidence="5" type="ORF">TSUD_201230</name>
</gene>
<dbReference type="GO" id="GO:0003755">
    <property type="term" value="F:peptidyl-prolyl cis-trans isomerase activity"/>
    <property type="evidence" value="ECO:0007669"/>
    <property type="project" value="UniProtKB-KW"/>
</dbReference>
<sequence>MSPDLATRVVTRWCLGINKMKMIGEIVLGESNDGVPFDGRFRLALSMPVKTMMMKGHKVILTIKSTHSNEEGDSLPHNSTLQISTLELLSWTKIVSQVTVDKKVVKKRKGFDCCSNDGAVVKLKLIIKLQDGTENDGEAELFEFKTNDAKQMIDELDRAVSTMKKGDVALLIIEPEYSFGSSESRHELDVVPPNLTLDYDVEQVSILENKGSWNMMSVAEKLQVSRKKHERYHPPFLQPEHVKIDNSRLYEVDSSGSKVWPLKRDCILTVDPRDENLFGDELNSIDEKFRKLCRIEKEKNKMHMQTFMEICSTK</sequence>
<evidence type="ECO:0000256" key="3">
    <source>
        <dbReference type="PROSITE-ProRule" id="PRU00277"/>
    </source>
</evidence>
<dbReference type="Gene3D" id="3.10.50.40">
    <property type="match status" value="1"/>
</dbReference>
<comment type="catalytic activity">
    <reaction evidence="3">
        <text>[protein]-peptidylproline (omega=180) = [protein]-peptidylproline (omega=0)</text>
        <dbReference type="Rhea" id="RHEA:16237"/>
        <dbReference type="Rhea" id="RHEA-COMP:10747"/>
        <dbReference type="Rhea" id="RHEA-COMP:10748"/>
        <dbReference type="ChEBI" id="CHEBI:83833"/>
        <dbReference type="ChEBI" id="CHEBI:83834"/>
        <dbReference type="EC" id="5.2.1.8"/>
    </reaction>
</comment>